<dbReference type="InterPro" id="IPR011598">
    <property type="entry name" value="bHLH_dom"/>
</dbReference>
<evidence type="ECO:0000256" key="9">
    <source>
        <dbReference type="ARBA" id="ARBA00023242"/>
    </source>
</evidence>
<dbReference type="SMART" id="SM00511">
    <property type="entry name" value="ORANGE"/>
    <property type="match status" value="1"/>
</dbReference>
<dbReference type="SMART" id="SM00353">
    <property type="entry name" value="HLH"/>
    <property type="match status" value="1"/>
</dbReference>
<evidence type="ECO:0000256" key="1">
    <source>
        <dbReference type="ARBA" id="ARBA00004123"/>
    </source>
</evidence>
<keyword evidence="2" id="KW-0217">Developmental protein</keyword>
<evidence type="ECO:0000313" key="17">
    <source>
        <dbReference type="EMBL" id="KAK3518469.1"/>
    </source>
</evidence>
<dbReference type="SUPFAM" id="SSF47459">
    <property type="entry name" value="HLH, helix-loop-helix DNA-binding domain"/>
    <property type="match status" value="1"/>
</dbReference>
<proteinExistence type="predicted"/>
<feature type="domain" description="Orange" evidence="16">
    <location>
        <begin position="236"/>
        <end position="268"/>
    </location>
</feature>
<dbReference type="PROSITE" id="PS50888">
    <property type="entry name" value="BHLH"/>
    <property type="match status" value="1"/>
</dbReference>
<dbReference type="Pfam" id="PF09004">
    <property type="entry name" value="ALKBH8_N"/>
    <property type="match status" value="1"/>
</dbReference>
<accession>A0AAE0QCS6</accession>
<dbReference type="GO" id="GO:0048513">
    <property type="term" value="P:animal organ development"/>
    <property type="evidence" value="ECO:0007669"/>
    <property type="project" value="UniProtKB-ARBA"/>
</dbReference>
<comment type="caution">
    <text evidence="17">The sequence shown here is derived from an EMBL/GenBank/DDBJ whole genome shotgun (WGS) entry which is preliminary data.</text>
</comment>
<dbReference type="GO" id="GO:0030154">
    <property type="term" value="P:cell differentiation"/>
    <property type="evidence" value="ECO:0007669"/>
    <property type="project" value="UniProtKB-KW"/>
</dbReference>
<comment type="subunit">
    <text evidence="10">Transcription repression requires formation of a complex with a corepressor protein of the Groucho/TLE family.</text>
</comment>
<dbReference type="GO" id="GO:0008168">
    <property type="term" value="F:methyltransferase activity"/>
    <property type="evidence" value="ECO:0007669"/>
    <property type="project" value="InterPro"/>
</dbReference>
<organism evidence="17 18">
    <name type="scientific">Hemibagrus guttatus</name>
    <dbReference type="NCBI Taxonomy" id="175788"/>
    <lineage>
        <taxon>Eukaryota</taxon>
        <taxon>Metazoa</taxon>
        <taxon>Chordata</taxon>
        <taxon>Craniata</taxon>
        <taxon>Vertebrata</taxon>
        <taxon>Euteleostomi</taxon>
        <taxon>Actinopterygii</taxon>
        <taxon>Neopterygii</taxon>
        <taxon>Teleostei</taxon>
        <taxon>Ostariophysi</taxon>
        <taxon>Siluriformes</taxon>
        <taxon>Bagridae</taxon>
        <taxon>Hemibagrus</taxon>
    </lineage>
</organism>
<dbReference type="InterPro" id="IPR003650">
    <property type="entry name" value="Orange_dom"/>
</dbReference>
<dbReference type="InterPro" id="IPR015095">
    <property type="entry name" value="AlkB_hom8_N"/>
</dbReference>
<dbReference type="Gene3D" id="4.10.280.10">
    <property type="entry name" value="Helix-loop-helix DNA-binding domain"/>
    <property type="match status" value="1"/>
</dbReference>
<dbReference type="CDD" id="cd11461">
    <property type="entry name" value="bHLH-O_HES5"/>
    <property type="match status" value="1"/>
</dbReference>
<keyword evidence="7" id="KW-0238">DNA-binding</keyword>
<evidence type="ECO:0000256" key="11">
    <source>
        <dbReference type="ARBA" id="ARBA00060201"/>
    </source>
</evidence>
<dbReference type="Proteomes" id="UP001274896">
    <property type="component" value="Unassembled WGS sequence"/>
</dbReference>
<keyword evidence="3" id="KW-0678">Repressor</keyword>
<dbReference type="PANTHER" id="PTHR10985">
    <property type="entry name" value="BASIC HELIX-LOOP-HELIX TRANSCRIPTION FACTOR, HES-RELATED"/>
    <property type="match status" value="1"/>
</dbReference>
<evidence type="ECO:0000313" key="18">
    <source>
        <dbReference type="Proteomes" id="UP001274896"/>
    </source>
</evidence>
<evidence type="ECO:0000256" key="5">
    <source>
        <dbReference type="ARBA" id="ARBA00022902"/>
    </source>
</evidence>
<evidence type="ECO:0000259" key="15">
    <source>
        <dbReference type="PROSITE" id="PS50888"/>
    </source>
</evidence>
<comment type="function">
    <text evidence="11">Transcriptional repressor of genes that require a bHLH protein for their transcription. Plays an important role as neurogenesis negative regulator.</text>
</comment>
<dbReference type="EMBL" id="JAUCMX010000017">
    <property type="protein sequence ID" value="KAK3518469.1"/>
    <property type="molecule type" value="Genomic_DNA"/>
</dbReference>
<dbReference type="GO" id="GO:0006355">
    <property type="term" value="P:regulation of DNA-templated transcription"/>
    <property type="evidence" value="ECO:0007669"/>
    <property type="project" value="InterPro"/>
</dbReference>
<dbReference type="GO" id="GO:0007399">
    <property type="term" value="P:nervous system development"/>
    <property type="evidence" value="ECO:0007669"/>
    <property type="project" value="UniProtKB-KW"/>
</dbReference>
<evidence type="ECO:0000256" key="12">
    <source>
        <dbReference type="ARBA" id="ARBA00072975"/>
    </source>
</evidence>
<dbReference type="Pfam" id="PF00010">
    <property type="entry name" value="HLH"/>
    <property type="match status" value="1"/>
</dbReference>
<protein>
    <recommendedName>
        <fullName evidence="12">Transcription factor HES-5</fullName>
    </recommendedName>
    <alternativeName>
        <fullName evidence="13">Hairy and enhancer of split 5</fullName>
    </alternativeName>
</protein>
<dbReference type="PROSITE" id="PS51054">
    <property type="entry name" value="ORANGE"/>
    <property type="match status" value="1"/>
</dbReference>
<evidence type="ECO:0000256" key="14">
    <source>
        <dbReference type="SAM" id="MobiDB-lite"/>
    </source>
</evidence>
<dbReference type="FunFam" id="4.10.280.10:FF:000033">
    <property type="entry name" value="Transcription factor HES-5"/>
    <property type="match status" value="1"/>
</dbReference>
<reference evidence="17" key="1">
    <citation type="submission" date="2023-06" db="EMBL/GenBank/DDBJ databases">
        <title>Male Hemibagrus guttatus genome.</title>
        <authorList>
            <person name="Bian C."/>
        </authorList>
    </citation>
    <scope>NUCLEOTIDE SEQUENCE</scope>
    <source>
        <strain evidence="17">Male_cb2023</strain>
        <tissue evidence="17">Muscle</tissue>
    </source>
</reference>
<feature type="domain" description="BHLH" evidence="15">
    <location>
        <begin position="166"/>
        <end position="222"/>
    </location>
</feature>
<dbReference type="GO" id="GO:0005634">
    <property type="term" value="C:nucleus"/>
    <property type="evidence" value="ECO:0007669"/>
    <property type="project" value="UniProtKB-SubCell"/>
</dbReference>
<evidence type="ECO:0000256" key="4">
    <source>
        <dbReference type="ARBA" id="ARBA00022782"/>
    </source>
</evidence>
<evidence type="ECO:0000256" key="6">
    <source>
        <dbReference type="ARBA" id="ARBA00023015"/>
    </source>
</evidence>
<keyword evidence="6" id="KW-0805">Transcription regulation</keyword>
<evidence type="ECO:0000259" key="16">
    <source>
        <dbReference type="PROSITE" id="PS51054"/>
    </source>
</evidence>
<keyword evidence="8" id="KW-0804">Transcription</keyword>
<evidence type="ECO:0000256" key="3">
    <source>
        <dbReference type="ARBA" id="ARBA00022491"/>
    </source>
</evidence>
<dbReference type="GO" id="GO:0097150">
    <property type="term" value="P:neuronal stem cell population maintenance"/>
    <property type="evidence" value="ECO:0007669"/>
    <property type="project" value="UniProtKB-ARBA"/>
</dbReference>
<evidence type="ECO:0000256" key="2">
    <source>
        <dbReference type="ARBA" id="ARBA00022473"/>
    </source>
</evidence>
<keyword evidence="5" id="KW-0524">Neurogenesis</keyword>
<evidence type="ECO:0000256" key="10">
    <source>
        <dbReference type="ARBA" id="ARBA00023791"/>
    </source>
</evidence>
<feature type="region of interest" description="Disordered" evidence="14">
    <location>
        <begin position="276"/>
        <end position="307"/>
    </location>
</feature>
<name>A0AAE0QCS6_9TELE</name>
<dbReference type="GO" id="GO:0045596">
    <property type="term" value="P:negative regulation of cell differentiation"/>
    <property type="evidence" value="ECO:0007669"/>
    <property type="project" value="UniProtKB-ARBA"/>
</dbReference>
<keyword evidence="9" id="KW-0539">Nucleus</keyword>
<evidence type="ECO:0000256" key="8">
    <source>
        <dbReference type="ARBA" id="ARBA00023163"/>
    </source>
</evidence>
<evidence type="ECO:0000256" key="7">
    <source>
        <dbReference type="ARBA" id="ARBA00023125"/>
    </source>
</evidence>
<dbReference type="GO" id="GO:0016706">
    <property type="term" value="F:2-oxoglutarate-dependent dioxygenase activity"/>
    <property type="evidence" value="ECO:0007669"/>
    <property type="project" value="InterPro"/>
</dbReference>
<dbReference type="InterPro" id="IPR050370">
    <property type="entry name" value="HES_HEY"/>
</dbReference>
<comment type="subcellular location">
    <subcellularLocation>
        <location evidence="1">Nucleus</location>
    </subcellularLocation>
</comment>
<keyword evidence="18" id="KW-1185">Reference proteome</keyword>
<sequence length="307" mass="35095">MVGLISKNNESVYREEVQQLIAWCKVNNLSMNVDKTKEMVVDFRRAHSGHSLLYIDGSSVEIVKSTKFLGVHLTENLTWSLNTSSITKKAQQCLYFLQKLRKAHLPPPILTAFYRGTVKSILSRCITAWFGNCKTLQRTRANRRNTAMAPTITASIINANHLLPLTNKMRKPIVEKMRRERINSSMEKLKSLLGGEFLKQQPDSRQEKADILEMTVYFLRQQQQQSHKKSSCSTAADEGYSRCVQEAVNFLSQCQVHTQSQRRLLSHFLTMQPSMEKSRNVPQLSSPTCQISSKEETPGCSGLWRPW</sequence>
<dbReference type="GO" id="GO:0046983">
    <property type="term" value="F:protein dimerization activity"/>
    <property type="evidence" value="ECO:0007669"/>
    <property type="project" value="InterPro"/>
</dbReference>
<feature type="compositionally biased region" description="Polar residues" evidence="14">
    <location>
        <begin position="276"/>
        <end position="292"/>
    </location>
</feature>
<gene>
    <name evidence="17" type="ORF">QTP70_000637</name>
</gene>
<keyword evidence="4" id="KW-0221">Differentiation</keyword>
<dbReference type="GO" id="GO:0003677">
    <property type="term" value="F:DNA binding"/>
    <property type="evidence" value="ECO:0007669"/>
    <property type="project" value="UniProtKB-KW"/>
</dbReference>
<dbReference type="AlphaFoldDB" id="A0AAE0QCS6"/>
<dbReference type="InterPro" id="IPR036638">
    <property type="entry name" value="HLH_DNA-bd_sf"/>
</dbReference>
<evidence type="ECO:0000256" key="13">
    <source>
        <dbReference type="ARBA" id="ARBA00081413"/>
    </source>
</evidence>